<dbReference type="Gene3D" id="3.40.50.12780">
    <property type="entry name" value="N-terminal domain of ligase-like"/>
    <property type="match status" value="1"/>
</dbReference>
<dbReference type="InterPro" id="IPR045851">
    <property type="entry name" value="AMP-bd_C_sf"/>
</dbReference>
<evidence type="ECO:0000313" key="2">
    <source>
        <dbReference type="Proteomes" id="UP000694728"/>
    </source>
</evidence>
<sequence>MKPAETHSLQTLHTILSTGSPLKAQSYEYVYRCIKSSVLLGSISGGTDIISCFMGQNPCVPVYKGEIQARNLGMAVEAWNEEGKAVWGERGELVCTKPLPCQPTHFWNDENGSKYRKAYFSKFPGVWAHGDYCRINPKTGGIIMLGRSDGTLNPNGVRFGSSEIYNIVEAFEEVMDSLCVPQFNKDGEERVILFLKMASGHTFQPDLVKSIRNAIRLGLSARHVPSLILETKDIPVHGSGKRFSRSLVRLWDTAPSLVIRDGVIGSQPTPEIGSSSKYHYTLNGKKVEVAVKQIIAGKAVEHRGAFSNPETLDLYRDIPELQDF</sequence>
<accession>A0A8D1IRZ1</accession>
<organism evidence="1 2">
    <name type="scientific">Sus scrofa</name>
    <name type="common">Pig</name>
    <dbReference type="NCBI Taxonomy" id="9823"/>
    <lineage>
        <taxon>Eukaryota</taxon>
        <taxon>Metazoa</taxon>
        <taxon>Chordata</taxon>
        <taxon>Craniata</taxon>
        <taxon>Vertebrata</taxon>
        <taxon>Euteleostomi</taxon>
        <taxon>Mammalia</taxon>
        <taxon>Eutheria</taxon>
        <taxon>Laurasiatheria</taxon>
        <taxon>Artiodactyla</taxon>
        <taxon>Suina</taxon>
        <taxon>Suidae</taxon>
        <taxon>Sus</taxon>
    </lineage>
</organism>
<dbReference type="Gene3D" id="3.30.300.30">
    <property type="match status" value="1"/>
</dbReference>
<name>A0A8D1IRZ1_PIG</name>
<dbReference type="Ensembl" id="ENSSSCT00045052608.1">
    <property type="protein sequence ID" value="ENSSSCP00045036586.1"/>
    <property type="gene ID" value="ENSSSCG00045030818.1"/>
</dbReference>
<gene>
    <name evidence="1" type="primary">AACS</name>
</gene>
<dbReference type="PANTHER" id="PTHR42921">
    <property type="entry name" value="ACETOACETYL-COA SYNTHETASE"/>
    <property type="match status" value="1"/>
</dbReference>
<reference evidence="1" key="1">
    <citation type="submission" date="2025-05" db="UniProtKB">
        <authorList>
            <consortium name="Ensembl"/>
        </authorList>
    </citation>
    <scope>IDENTIFICATION</scope>
</reference>
<dbReference type="PANTHER" id="PTHR42921:SF1">
    <property type="entry name" value="ACETOACETYL-COA SYNTHETASE"/>
    <property type="match status" value="1"/>
</dbReference>
<dbReference type="Ensembl" id="ENSSSCT00065080620.1">
    <property type="protein sequence ID" value="ENSSSCP00065035089.1"/>
    <property type="gene ID" value="ENSSSCG00065058900.1"/>
</dbReference>
<dbReference type="InterPro" id="IPR042099">
    <property type="entry name" value="ANL_N_sf"/>
</dbReference>
<evidence type="ECO:0000313" key="1">
    <source>
        <dbReference type="Ensembl" id="ENSSSCP00045036586.1"/>
    </source>
</evidence>
<protein>
    <submittedName>
        <fullName evidence="1">Acetoacetyl-CoA synthetase</fullName>
    </submittedName>
</protein>
<dbReference type="Proteomes" id="UP000694725">
    <property type="component" value="Unplaced"/>
</dbReference>
<dbReference type="Proteomes" id="UP000694728">
    <property type="component" value="Unplaced"/>
</dbReference>
<dbReference type="AlphaFoldDB" id="A0A8D1IRZ1"/>
<proteinExistence type="predicted"/>
<dbReference type="SUPFAM" id="SSF56801">
    <property type="entry name" value="Acetyl-CoA synthetase-like"/>
    <property type="match status" value="1"/>
</dbReference>